<dbReference type="PANTHER" id="PTHR35526:SF3">
    <property type="entry name" value="ANTI-SIGMA-F FACTOR RSBW"/>
    <property type="match status" value="1"/>
</dbReference>
<evidence type="ECO:0000313" key="3">
    <source>
        <dbReference type="EMBL" id="AQU71024.1"/>
    </source>
</evidence>
<proteinExistence type="predicted"/>
<dbReference type="AlphaFoldDB" id="A0A1U9R3F2"/>
<dbReference type="KEGG" id="snw:BBN63_18440"/>
<evidence type="ECO:0000256" key="1">
    <source>
        <dbReference type="ARBA" id="ARBA00022527"/>
    </source>
</evidence>
<keyword evidence="1" id="KW-0808">Transferase</keyword>
<reference evidence="3 4" key="1">
    <citation type="submission" date="2016-11" db="EMBL/GenBank/DDBJ databases">
        <title>Complete genome sequence of Streptomyces niveus SCSIO 3406.</title>
        <authorList>
            <person name="Zhu Q."/>
            <person name="Cheng W."/>
            <person name="Song Y."/>
            <person name="Li Q."/>
            <person name="Ju J."/>
        </authorList>
    </citation>
    <scope>NUCLEOTIDE SEQUENCE [LARGE SCALE GENOMIC DNA]</scope>
    <source>
        <strain evidence="3 4">SCSIO 3406</strain>
    </source>
</reference>
<dbReference type="RefSeq" id="WP_078079662.1">
    <property type="nucleotide sequence ID" value="NZ_CP018047.1"/>
</dbReference>
<evidence type="ECO:0000259" key="2">
    <source>
        <dbReference type="Pfam" id="PF13581"/>
    </source>
</evidence>
<dbReference type="Proteomes" id="UP000189677">
    <property type="component" value="Chromosome"/>
</dbReference>
<keyword evidence="4" id="KW-1185">Reference proteome</keyword>
<dbReference type="SUPFAM" id="SSF55874">
    <property type="entry name" value="ATPase domain of HSP90 chaperone/DNA topoisomerase II/histidine kinase"/>
    <property type="match status" value="1"/>
</dbReference>
<keyword evidence="1" id="KW-0418">Kinase</keyword>
<keyword evidence="1" id="KW-0723">Serine/threonine-protein kinase</keyword>
<gene>
    <name evidence="3" type="ORF">BBN63_18440</name>
</gene>
<dbReference type="PANTHER" id="PTHR35526">
    <property type="entry name" value="ANTI-SIGMA-F FACTOR RSBW-RELATED"/>
    <property type="match status" value="1"/>
</dbReference>
<dbReference type="EMBL" id="CP018047">
    <property type="protein sequence ID" value="AQU71024.1"/>
    <property type="molecule type" value="Genomic_DNA"/>
</dbReference>
<protein>
    <recommendedName>
        <fullName evidence="2">Histidine kinase/HSP90-like ATPase domain-containing protein</fullName>
    </recommendedName>
</protein>
<dbReference type="InterPro" id="IPR050267">
    <property type="entry name" value="Anti-sigma-factor_SerPK"/>
</dbReference>
<dbReference type="InterPro" id="IPR003594">
    <property type="entry name" value="HATPase_dom"/>
</dbReference>
<evidence type="ECO:0000313" key="4">
    <source>
        <dbReference type="Proteomes" id="UP000189677"/>
    </source>
</evidence>
<dbReference type="GO" id="GO:0004674">
    <property type="term" value="F:protein serine/threonine kinase activity"/>
    <property type="evidence" value="ECO:0007669"/>
    <property type="project" value="UniProtKB-KW"/>
</dbReference>
<sequence length="153" mass="16448">MTPATLTPTPLPPPPPPGGETYRLAVPNTASAPRIARGFLDTLLHVSRHDALADDARLCVTELVTNAHRHTRTRLIGVTVAVNRKRIAVYVTDDMPWSLPVPNTTPTEHELGCGQGVFLLDRVAETWGSTIYGGLSPSHKAVWFTLARAGAPA</sequence>
<name>A0A1U9R3F2_STRNV</name>
<organism evidence="3 4">
    <name type="scientific">Streptomyces niveus</name>
    <name type="common">Streptomyces spheroides</name>
    <dbReference type="NCBI Taxonomy" id="193462"/>
    <lineage>
        <taxon>Bacteria</taxon>
        <taxon>Bacillati</taxon>
        <taxon>Actinomycetota</taxon>
        <taxon>Actinomycetes</taxon>
        <taxon>Kitasatosporales</taxon>
        <taxon>Streptomycetaceae</taxon>
        <taxon>Streptomyces</taxon>
    </lineage>
</organism>
<feature type="domain" description="Histidine kinase/HSP90-like ATPase" evidence="2">
    <location>
        <begin position="34"/>
        <end position="126"/>
    </location>
</feature>
<accession>A0A1U9R3F2</accession>
<dbReference type="Gene3D" id="3.30.565.10">
    <property type="entry name" value="Histidine kinase-like ATPase, C-terminal domain"/>
    <property type="match status" value="1"/>
</dbReference>
<dbReference type="InterPro" id="IPR036890">
    <property type="entry name" value="HATPase_C_sf"/>
</dbReference>
<dbReference type="CDD" id="cd16936">
    <property type="entry name" value="HATPase_RsbW-like"/>
    <property type="match status" value="1"/>
</dbReference>
<dbReference type="Pfam" id="PF13581">
    <property type="entry name" value="HATPase_c_2"/>
    <property type="match status" value="1"/>
</dbReference>
<dbReference type="OrthoDB" id="3871846at2"/>